<dbReference type="PANTHER" id="PTHR18968:SF166">
    <property type="entry name" value="2-HYDROXYACYL-COA LYASE 2"/>
    <property type="match status" value="1"/>
</dbReference>
<dbReference type="Pfam" id="PF02776">
    <property type="entry name" value="TPP_enzyme_N"/>
    <property type="match status" value="1"/>
</dbReference>
<evidence type="ECO:0000256" key="3">
    <source>
        <dbReference type="ARBA" id="ARBA00007812"/>
    </source>
</evidence>
<dbReference type="InterPro" id="IPR029035">
    <property type="entry name" value="DHS-like_NAD/FAD-binding_dom"/>
</dbReference>
<dbReference type="AlphaFoldDB" id="A0A4Q9G3P2"/>
<comment type="cofactor">
    <cofactor evidence="2">
        <name>thiamine diphosphate</name>
        <dbReference type="ChEBI" id="CHEBI:58937"/>
    </cofactor>
</comment>
<dbReference type="CDD" id="cd02004">
    <property type="entry name" value="TPP_BZL_OCoD_HPCL"/>
    <property type="match status" value="1"/>
</dbReference>
<feature type="domain" description="Thiamine pyrophosphate enzyme central" evidence="8">
    <location>
        <begin position="196"/>
        <end position="322"/>
    </location>
</feature>
<dbReference type="Gene3D" id="3.40.50.1220">
    <property type="entry name" value="TPP-binding domain"/>
    <property type="match status" value="1"/>
</dbReference>
<dbReference type="GO" id="GO:0003984">
    <property type="term" value="F:acetolactate synthase activity"/>
    <property type="evidence" value="ECO:0007669"/>
    <property type="project" value="TreeGrafter"/>
</dbReference>
<reference evidence="11 12" key="1">
    <citation type="submission" date="2019-02" db="EMBL/GenBank/DDBJ databases">
        <title>Paracoccus subflavus sp. nov., isolated from marine sediment of the Pacific Ocean.</title>
        <authorList>
            <person name="Zhang G."/>
        </authorList>
    </citation>
    <scope>NUCLEOTIDE SEQUENCE [LARGE SCALE GENOMIC DNA]</scope>
    <source>
        <strain evidence="11 12">GY0581</strain>
    </source>
</reference>
<comment type="caution">
    <text evidence="11">The sequence shown here is derived from an EMBL/GenBank/DDBJ whole genome shotgun (WGS) entry which is preliminary data.</text>
</comment>
<comment type="similarity">
    <text evidence="3 7">Belongs to the TPP enzyme family.</text>
</comment>
<evidence type="ECO:0000256" key="7">
    <source>
        <dbReference type="RuleBase" id="RU362132"/>
    </source>
</evidence>
<dbReference type="Pfam" id="PF00205">
    <property type="entry name" value="TPP_enzyme_M"/>
    <property type="match status" value="1"/>
</dbReference>
<comment type="cofactor">
    <cofactor evidence="1">
        <name>Mg(2+)</name>
        <dbReference type="ChEBI" id="CHEBI:18420"/>
    </cofactor>
</comment>
<dbReference type="GO" id="GO:0009099">
    <property type="term" value="P:L-valine biosynthetic process"/>
    <property type="evidence" value="ECO:0007669"/>
    <property type="project" value="TreeGrafter"/>
</dbReference>
<evidence type="ECO:0000256" key="4">
    <source>
        <dbReference type="ARBA" id="ARBA00022679"/>
    </source>
</evidence>
<dbReference type="InterPro" id="IPR029061">
    <property type="entry name" value="THDP-binding"/>
</dbReference>
<dbReference type="InterPro" id="IPR012000">
    <property type="entry name" value="Thiamin_PyroP_enz_cen_dom"/>
</dbReference>
<evidence type="ECO:0000259" key="8">
    <source>
        <dbReference type="Pfam" id="PF00205"/>
    </source>
</evidence>
<keyword evidence="12" id="KW-1185">Reference proteome</keyword>
<dbReference type="GO" id="GO:0050660">
    <property type="term" value="F:flavin adenine dinucleotide binding"/>
    <property type="evidence" value="ECO:0007669"/>
    <property type="project" value="TreeGrafter"/>
</dbReference>
<evidence type="ECO:0000256" key="2">
    <source>
        <dbReference type="ARBA" id="ARBA00001964"/>
    </source>
</evidence>
<dbReference type="Proteomes" id="UP000293520">
    <property type="component" value="Unassembled WGS sequence"/>
</dbReference>
<dbReference type="PANTHER" id="PTHR18968">
    <property type="entry name" value="THIAMINE PYROPHOSPHATE ENZYMES"/>
    <property type="match status" value="1"/>
</dbReference>
<dbReference type="InterPro" id="IPR011766">
    <property type="entry name" value="TPP_enzyme_TPP-bd"/>
</dbReference>
<dbReference type="GO" id="GO:0000287">
    <property type="term" value="F:magnesium ion binding"/>
    <property type="evidence" value="ECO:0007669"/>
    <property type="project" value="InterPro"/>
</dbReference>
<dbReference type="OrthoDB" id="4494979at2"/>
<feature type="domain" description="Thiamine pyrophosphate enzyme TPP-binding" evidence="9">
    <location>
        <begin position="401"/>
        <end position="534"/>
    </location>
</feature>
<dbReference type="PROSITE" id="PS00187">
    <property type="entry name" value="TPP_ENZYMES"/>
    <property type="match status" value="1"/>
</dbReference>
<dbReference type="SUPFAM" id="SSF52518">
    <property type="entry name" value="Thiamin diphosphate-binding fold (THDP-binding)"/>
    <property type="match status" value="2"/>
</dbReference>
<keyword evidence="5" id="KW-0479">Metal-binding</keyword>
<dbReference type="GO" id="GO:0030976">
    <property type="term" value="F:thiamine pyrophosphate binding"/>
    <property type="evidence" value="ECO:0007669"/>
    <property type="project" value="InterPro"/>
</dbReference>
<evidence type="ECO:0000256" key="6">
    <source>
        <dbReference type="ARBA" id="ARBA00023052"/>
    </source>
</evidence>
<dbReference type="RefSeq" id="WP_130991728.1">
    <property type="nucleotide sequence ID" value="NZ_SISK01000010.1"/>
</dbReference>
<protein>
    <submittedName>
        <fullName evidence="11">Thiamine pyrophosphate-binding protein</fullName>
    </submittedName>
</protein>
<dbReference type="Gene3D" id="3.40.50.970">
    <property type="match status" value="2"/>
</dbReference>
<dbReference type="GO" id="GO:0005948">
    <property type="term" value="C:acetolactate synthase complex"/>
    <property type="evidence" value="ECO:0007669"/>
    <property type="project" value="TreeGrafter"/>
</dbReference>
<dbReference type="InterPro" id="IPR012001">
    <property type="entry name" value="Thiamin_PyroP_enz_TPP-bd_dom"/>
</dbReference>
<dbReference type="GO" id="GO:0009097">
    <property type="term" value="P:isoleucine biosynthetic process"/>
    <property type="evidence" value="ECO:0007669"/>
    <property type="project" value="TreeGrafter"/>
</dbReference>
<proteinExistence type="inferred from homology"/>
<evidence type="ECO:0000259" key="9">
    <source>
        <dbReference type="Pfam" id="PF02775"/>
    </source>
</evidence>
<dbReference type="Pfam" id="PF02775">
    <property type="entry name" value="TPP_enzyme_C"/>
    <property type="match status" value="1"/>
</dbReference>
<evidence type="ECO:0000313" key="12">
    <source>
        <dbReference type="Proteomes" id="UP000293520"/>
    </source>
</evidence>
<name>A0A4Q9G3P2_9RHOB</name>
<gene>
    <name evidence="11" type="ORF">EYE42_12880</name>
</gene>
<dbReference type="SUPFAM" id="SSF52467">
    <property type="entry name" value="DHS-like NAD/FAD-binding domain"/>
    <property type="match status" value="1"/>
</dbReference>
<dbReference type="EMBL" id="SISK01000010">
    <property type="protein sequence ID" value="TBN38318.1"/>
    <property type="molecule type" value="Genomic_DNA"/>
</dbReference>
<feature type="domain" description="Thiamine pyrophosphate enzyme N-terminal TPP-binding" evidence="10">
    <location>
        <begin position="5"/>
        <end position="116"/>
    </location>
</feature>
<organism evidence="11 12">
    <name type="scientific">Paracoccus subflavus</name>
    <dbReference type="NCBI Taxonomy" id="2528244"/>
    <lineage>
        <taxon>Bacteria</taxon>
        <taxon>Pseudomonadati</taxon>
        <taxon>Pseudomonadota</taxon>
        <taxon>Alphaproteobacteria</taxon>
        <taxon>Rhodobacterales</taxon>
        <taxon>Paracoccaceae</taxon>
        <taxon>Paracoccus</taxon>
    </lineage>
</organism>
<keyword evidence="4" id="KW-0808">Transferase</keyword>
<dbReference type="InterPro" id="IPR000399">
    <property type="entry name" value="TPP-bd_CS"/>
</dbReference>
<dbReference type="CDD" id="cd07035">
    <property type="entry name" value="TPP_PYR_POX_like"/>
    <property type="match status" value="1"/>
</dbReference>
<sequence>MTDVTVAALVARTLKARGVQRVFALCGGHIMPMWMALDAEGIEIVDVRDERSAVMMAHAAAAVSGRLGVALVTAGPGVTNAMTGIANAHVSRIPVLVISGLPPRPQENRGALQDMVHVEFLRPLTRYARTVRHVTAVPRELDAAIAAAMGQAGEAGPSYLDLPVDLQRETVPPVLCQGEHLRGRDRPRVVPLAADLDAAADMIARASRVLVVSGRGANGAGPQLAAFLSASGAAYLDTGESKGLVPSDHPSHIAAMRGTAMKQADLVITVGRKLDFQLAYGSPAVFGNAAFLRISDQQAELSDNRLGSLALAGEVAEILAALAERLSQSGLTGGRSWLAEMSQGHRARAGAMQAKMDSAPPGPDGRINPNRLLAEIRRRLDPEAIVIADGGDILSFARVALEGRTYLDPGPLGCIGIATPFAIGAAKAAPGRQVVAVTGDGSFGFTAMEIDTAVRHRVPALIVISNNGSWAIEVRDQTESFGRVVGTRLQYADHAAMARAFGMQAWRVTTHEEIGPALDQALAVVRNGAPALIDAVTSPDIASSDSKSGLAWVPDYQALEAWDTAEREWLAGSSEE</sequence>
<accession>A0A4Q9G3P2</accession>
<dbReference type="InterPro" id="IPR045229">
    <property type="entry name" value="TPP_enz"/>
</dbReference>
<evidence type="ECO:0000313" key="11">
    <source>
        <dbReference type="EMBL" id="TBN38318.1"/>
    </source>
</evidence>
<evidence type="ECO:0000259" key="10">
    <source>
        <dbReference type="Pfam" id="PF02776"/>
    </source>
</evidence>
<evidence type="ECO:0000256" key="5">
    <source>
        <dbReference type="ARBA" id="ARBA00022723"/>
    </source>
</evidence>
<evidence type="ECO:0000256" key="1">
    <source>
        <dbReference type="ARBA" id="ARBA00001946"/>
    </source>
</evidence>
<keyword evidence="6 7" id="KW-0786">Thiamine pyrophosphate</keyword>